<comment type="pathway">
    <text evidence="2">Secondary metabolite biosynthesis.</text>
</comment>
<accession>A0A0C2XDH6</accession>
<keyword evidence="7 9" id="KW-0408">Iron</keyword>
<evidence type="ECO:0000256" key="4">
    <source>
        <dbReference type="ARBA" id="ARBA00022617"/>
    </source>
</evidence>
<sequence>MIELQALYVPIIFILSLVVSSRLFLERQRKRAPYPPGPTPKPVIGNALDIPLEKSWKKYMEWSKQFNSGIIHLSALNTHIVILNTMEDIVELMEKRSANYSDRPSLKIFNILGASVMTGFLPYGPTWKTHRRLMDEALKKDVLPSYHHIFSGKVHLLLDQFLHKPDSFREHIDELGASITMAIAFGYDVTPGVQDHFVEPAEFALNTGAGLIIPGRTLLVVFGFLCYIPPWIPGASTQRLCADAKEAIMLTREGPYQYVKHKMDVGSSKDCVLARVLERDSGDLGFIEDKELLKNIMASFYFGGVETMKASMANFMLAMTLNTRAQKKAQDEIDSIVGSHRLPSYEDRASLPYVEALYREVHRWRPIVPTSLAHATTRDDVYKGYYIPKGTIILSNIWAISRNEDNYPDPDSFSPERFLNLDGTLNDDTVSYAFGFGRRICPGRYMADKVVWLMIVTVLATFNISKARDGTGNEIDIDPDAYTDGITSHPLPFKCSIICRSEQAESLIRKASEVAWKDLAK</sequence>
<dbReference type="PROSITE" id="PS00086">
    <property type="entry name" value="CYTOCHROME_P450"/>
    <property type="match status" value="1"/>
</dbReference>
<evidence type="ECO:0008006" key="14">
    <source>
        <dbReference type="Google" id="ProtNLM"/>
    </source>
</evidence>
<dbReference type="CDD" id="cd11065">
    <property type="entry name" value="CYP64-like"/>
    <property type="match status" value="1"/>
</dbReference>
<dbReference type="AlphaFoldDB" id="A0A0C2XDH6"/>
<evidence type="ECO:0000256" key="5">
    <source>
        <dbReference type="ARBA" id="ARBA00022723"/>
    </source>
</evidence>
<name>A0A0C2XDH6_AMAMK</name>
<feature type="transmembrane region" description="Helical" evidence="11">
    <location>
        <begin position="6"/>
        <end position="25"/>
    </location>
</feature>
<keyword evidence="11" id="KW-1133">Transmembrane helix</keyword>
<feature type="binding site" description="axial binding residue" evidence="9">
    <location>
        <position position="441"/>
    </location>
    <ligand>
        <name>heme</name>
        <dbReference type="ChEBI" id="CHEBI:30413"/>
    </ligand>
    <ligandPart>
        <name>Fe</name>
        <dbReference type="ChEBI" id="CHEBI:18248"/>
    </ligandPart>
</feature>
<dbReference type="GO" id="GO:0005506">
    <property type="term" value="F:iron ion binding"/>
    <property type="evidence" value="ECO:0007669"/>
    <property type="project" value="InterPro"/>
</dbReference>
<dbReference type="InterPro" id="IPR002401">
    <property type="entry name" value="Cyt_P450_E_grp-I"/>
</dbReference>
<dbReference type="GO" id="GO:0020037">
    <property type="term" value="F:heme binding"/>
    <property type="evidence" value="ECO:0007669"/>
    <property type="project" value="InterPro"/>
</dbReference>
<protein>
    <recommendedName>
        <fullName evidence="14">Cytochrome P450</fullName>
    </recommendedName>
</protein>
<feature type="transmembrane region" description="Helical" evidence="11">
    <location>
        <begin position="106"/>
        <end position="124"/>
    </location>
</feature>
<dbReference type="GO" id="GO:0016705">
    <property type="term" value="F:oxidoreductase activity, acting on paired donors, with incorporation or reduction of molecular oxygen"/>
    <property type="evidence" value="ECO:0007669"/>
    <property type="project" value="InterPro"/>
</dbReference>
<evidence type="ECO:0000313" key="13">
    <source>
        <dbReference type="Proteomes" id="UP000054549"/>
    </source>
</evidence>
<dbReference type="GO" id="GO:0004497">
    <property type="term" value="F:monooxygenase activity"/>
    <property type="evidence" value="ECO:0007669"/>
    <property type="project" value="UniProtKB-KW"/>
</dbReference>
<dbReference type="Pfam" id="PF00067">
    <property type="entry name" value="p450"/>
    <property type="match status" value="1"/>
</dbReference>
<dbReference type="PRINTS" id="PR00463">
    <property type="entry name" value="EP450I"/>
</dbReference>
<comment type="cofactor">
    <cofactor evidence="1 9">
        <name>heme</name>
        <dbReference type="ChEBI" id="CHEBI:30413"/>
    </cofactor>
</comment>
<reference evidence="12 13" key="1">
    <citation type="submission" date="2014-04" db="EMBL/GenBank/DDBJ databases">
        <title>Evolutionary Origins and Diversification of the Mycorrhizal Mutualists.</title>
        <authorList>
            <consortium name="DOE Joint Genome Institute"/>
            <consortium name="Mycorrhizal Genomics Consortium"/>
            <person name="Kohler A."/>
            <person name="Kuo A."/>
            <person name="Nagy L.G."/>
            <person name="Floudas D."/>
            <person name="Copeland A."/>
            <person name="Barry K.W."/>
            <person name="Cichocki N."/>
            <person name="Veneault-Fourrey C."/>
            <person name="LaButti K."/>
            <person name="Lindquist E.A."/>
            <person name="Lipzen A."/>
            <person name="Lundell T."/>
            <person name="Morin E."/>
            <person name="Murat C."/>
            <person name="Riley R."/>
            <person name="Ohm R."/>
            <person name="Sun H."/>
            <person name="Tunlid A."/>
            <person name="Henrissat B."/>
            <person name="Grigoriev I.V."/>
            <person name="Hibbett D.S."/>
            <person name="Martin F."/>
        </authorList>
    </citation>
    <scope>NUCLEOTIDE SEQUENCE [LARGE SCALE GENOMIC DNA]</scope>
    <source>
        <strain evidence="12 13">Koide BX008</strain>
    </source>
</reference>
<keyword evidence="4 9" id="KW-0349">Heme</keyword>
<comment type="similarity">
    <text evidence="3 10">Belongs to the cytochrome P450 family.</text>
</comment>
<evidence type="ECO:0000256" key="11">
    <source>
        <dbReference type="SAM" id="Phobius"/>
    </source>
</evidence>
<keyword evidence="11" id="KW-0472">Membrane</keyword>
<dbReference type="InterPro" id="IPR036396">
    <property type="entry name" value="Cyt_P450_sf"/>
</dbReference>
<keyword evidence="13" id="KW-1185">Reference proteome</keyword>
<evidence type="ECO:0000256" key="9">
    <source>
        <dbReference type="PIRSR" id="PIRSR602401-1"/>
    </source>
</evidence>
<evidence type="ECO:0000256" key="10">
    <source>
        <dbReference type="RuleBase" id="RU000461"/>
    </source>
</evidence>
<keyword evidence="11" id="KW-0812">Transmembrane</keyword>
<dbReference type="PANTHER" id="PTHR46300">
    <property type="entry name" value="P450, PUTATIVE (EUROFUNG)-RELATED-RELATED"/>
    <property type="match status" value="1"/>
</dbReference>
<keyword evidence="8 10" id="KW-0503">Monooxygenase</keyword>
<dbReference type="EMBL" id="KN818234">
    <property type="protein sequence ID" value="KIL66903.1"/>
    <property type="molecule type" value="Genomic_DNA"/>
</dbReference>
<dbReference type="SUPFAM" id="SSF48264">
    <property type="entry name" value="Cytochrome P450"/>
    <property type="match status" value="1"/>
</dbReference>
<evidence type="ECO:0000256" key="8">
    <source>
        <dbReference type="ARBA" id="ARBA00023033"/>
    </source>
</evidence>
<proteinExistence type="inferred from homology"/>
<dbReference type="InterPro" id="IPR050364">
    <property type="entry name" value="Cytochrome_P450_fung"/>
</dbReference>
<dbReference type="Proteomes" id="UP000054549">
    <property type="component" value="Unassembled WGS sequence"/>
</dbReference>
<keyword evidence="5 9" id="KW-0479">Metal-binding</keyword>
<evidence type="ECO:0000256" key="3">
    <source>
        <dbReference type="ARBA" id="ARBA00010617"/>
    </source>
</evidence>
<evidence type="ECO:0000256" key="7">
    <source>
        <dbReference type="ARBA" id="ARBA00023004"/>
    </source>
</evidence>
<dbReference type="InterPro" id="IPR017972">
    <property type="entry name" value="Cyt_P450_CS"/>
</dbReference>
<dbReference type="HOGENOM" id="CLU_001570_2_3_1"/>
<dbReference type="InParanoid" id="A0A0C2XDH6"/>
<dbReference type="STRING" id="946122.A0A0C2XDH6"/>
<dbReference type="InterPro" id="IPR001128">
    <property type="entry name" value="Cyt_P450"/>
</dbReference>
<dbReference type="PANTHER" id="PTHR46300:SF7">
    <property type="entry name" value="P450, PUTATIVE (EUROFUNG)-RELATED"/>
    <property type="match status" value="1"/>
</dbReference>
<evidence type="ECO:0000256" key="1">
    <source>
        <dbReference type="ARBA" id="ARBA00001971"/>
    </source>
</evidence>
<gene>
    <name evidence="12" type="ORF">M378DRAFT_23212</name>
</gene>
<evidence type="ECO:0000256" key="6">
    <source>
        <dbReference type="ARBA" id="ARBA00023002"/>
    </source>
</evidence>
<evidence type="ECO:0000313" key="12">
    <source>
        <dbReference type="EMBL" id="KIL66903.1"/>
    </source>
</evidence>
<dbReference type="Gene3D" id="1.10.630.10">
    <property type="entry name" value="Cytochrome P450"/>
    <property type="match status" value="1"/>
</dbReference>
<dbReference type="OrthoDB" id="2789670at2759"/>
<evidence type="ECO:0000256" key="2">
    <source>
        <dbReference type="ARBA" id="ARBA00005179"/>
    </source>
</evidence>
<organism evidence="12 13">
    <name type="scientific">Amanita muscaria (strain Koide BX008)</name>
    <dbReference type="NCBI Taxonomy" id="946122"/>
    <lineage>
        <taxon>Eukaryota</taxon>
        <taxon>Fungi</taxon>
        <taxon>Dikarya</taxon>
        <taxon>Basidiomycota</taxon>
        <taxon>Agaricomycotina</taxon>
        <taxon>Agaricomycetes</taxon>
        <taxon>Agaricomycetidae</taxon>
        <taxon>Agaricales</taxon>
        <taxon>Pluteineae</taxon>
        <taxon>Amanitaceae</taxon>
        <taxon>Amanita</taxon>
    </lineage>
</organism>
<keyword evidence="6 10" id="KW-0560">Oxidoreductase</keyword>